<evidence type="ECO:0000256" key="3">
    <source>
        <dbReference type="ARBA" id="ARBA00023163"/>
    </source>
</evidence>
<sequence>MAIDRAEIAAQLRREIKRGHYTPGDKLPSQRALAADLGAAPNTVGEALKILAAEGLLLVRPKSGALVLDPATSGDESSDPVADARETLGALQVGIREVRSQLNALDRRVAEALERLPR</sequence>
<dbReference type="InterPro" id="IPR000524">
    <property type="entry name" value="Tscrpt_reg_HTH_GntR"/>
</dbReference>
<evidence type="ECO:0000313" key="6">
    <source>
        <dbReference type="Proteomes" id="UP001500192"/>
    </source>
</evidence>
<name>A0ABP8VJD5_9PSEU</name>
<comment type="caution">
    <text evidence="5">The sequence shown here is derived from an EMBL/GenBank/DDBJ whole genome shotgun (WGS) entry which is preliminary data.</text>
</comment>
<feature type="domain" description="HTH gntR-type" evidence="4">
    <location>
        <begin position="2"/>
        <end position="70"/>
    </location>
</feature>
<organism evidence="5 6">
    <name type="scientific">Amycolatopsis dongchuanensis</name>
    <dbReference type="NCBI Taxonomy" id="1070866"/>
    <lineage>
        <taxon>Bacteria</taxon>
        <taxon>Bacillati</taxon>
        <taxon>Actinomycetota</taxon>
        <taxon>Actinomycetes</taxon>
        <taxon>Pseudonocardiales</taxon>
        <taxon>Pseudonocardiaceae</taxon>
        <taxon>Amycolatopsis</taxon>
    </lineage>
</organism>
<dbReference type="SMART" id="SM00345">
    <property type="entry name" value="HTH_GNTR"/>
    <property type="match status" value="1"/>
</dbReference>
<dbReference type="PANTHER" id="PTHR43537:SF24">
    <property type="entry name" value="GLUCONATE OPERON TRANSCRIPTIONAL REPRESSOR"/>
    <property type="match status" value="1"/>
</dbReference>
<dbReference type="RefSeq" id="WP_346056019.1">
    <property type="nucleotide sequence ID" value="NZ_BAABIB010000133.1"/>
</dbReference>
<dbReference type="CDD" id="cd07377">
    <property type="entry name" value="WHTH_GntR"/>
    <property type="match status" value="1"/>
</dbReference>
<evidence type="ECO:0000259" key="4">
    <source>
        <dbReference type="PROSITE" id="PS50949"/>
    </source>
</evidence>
<protein>
    <recommendedName>
        <fullName evidence="4">HTH gntR-type domain-containing protein</fullName>
    </recommendedName>
</protein>
<dbReference type="PRINTS" id="PR00035">
    <property type="entry name" value="HTHGNTR"/>
</dbReference>
<reference evidence="6" key="1">
    <citation type="journal article" date="2019" name="Int. J. Syst. Evol. Microbiol.">
        <title>The Global Catalogue of Microorganisms (GCM) 10K type strain sequencing project: providing services to taxonomists for standard genome sequencing and annotation.</title>
        <authorList>
            <consortium name="The Broad Institute Genomics Platform"/>
            <consortium name="The Broad Institute Genome Sequencing Center for Infectious Disease"/>
            <person name="Wu L."/>
            <person name="Ma J."/>
        </authorList>
    </citation>
    <scope>NUCLEOTIDE SEQUENCE [LARGE SCALE GENOMIC DNA]</scope>
    <source>
        <strain evidence="6">JCM 18054</strain>
    </source>
</reference>
<dbReference type="InterPro" id="IPR036388">
    <property type="entry name" value="WH-like_DNA-bd_sf"/>
</dbReference>
<dbReference type="Pfam" id="PF00392">
    <property type="entry name" value="GntR"/>
    <property type="match status" value="1"/>
</dbReference>
<keyword evidence="6" id="KW-1185">Reference proteome</keyword>
<keyword evidence="3" id="KW-0804">Transcription</keyword>
<evidence type="ECO:0000313" key="5">
    <source>
        <dbReference type="EMBL" id="GAA4663606.1"/>
    </source>
</evidence>
<dbReference type="Proteomes" id="UP001500192">
    <property type="component" value="Unassembled WGS sequence"/>
</dbReference>
<evidence type="ECO:0000256" key="2">
    <source>
        <dbReference type="ARBA" id="ARBA00023125"/>
    </source>
</evidence>
<gene>
    <name evidence="5" type="ORF">GCM10023214_65410</name>
</gene>
<accession>A0ABP8VJD5</accession>
<keyword evidence="1" id="KW-0805">Transcription regulation</keyword>
<dbReference type="SUPFAM" id="SSF46785">
    <property type="entry name" value="Winged helix' DNA-binding domain"/>
    <property type="match status" value="1"/>
</dbReference>
<dbReference type="InterPro" id="IPR036390">
    <property type="entry name" value="WH_DNA-bd_sf"/>
</dbReference>
<dbReference type="EMBL" id="BAABIB010000133">
    <property type="protein sequence ID" value="GAA4663606.1"/>
    <property type="molecule type" value="Genomic_DNA"/>
</dbReference>
<dbReference type="PROSITE" id="PS50949">
    <property type="entry name" value="HTH_GNTR"/>
    <property type="match status" value="1"/>
</dbReference>
<proteinExistence type="predicted"/>
<dbReference type="PANTHER" id="PTHR43537">
    <property type="entry name" value="TRANSCRIPTIONAL REGULATOR, GNTR FAMILY"/>
    <property type="match status" value="1"/>
</dbReference>
<evidence type="ECO:0000256" key="1">
    <source>
        <dbReference type="ARBA" id="ARBA00023015"/>
    </source>
</evidence>
<keyword evidence="2" id="KW-0238">DNA-binding</keyword>
<dbReference type="Gene3D" id="1.10.10.10">
    <property type="entry name" value="Winged helix-like DNA-binding domain superfamily/Winged helix DNA-binding domain"/>
    <property type="match status" value="1"/>
</dbReference>